<accession>G8TXX3</accession>
<dbReference type="GO" id="GO:0006355">
    <property type="term" value="P:regulation of DNA-templated transcription"/>
    <property type="evidence" value="ECO:0007669"/>
    <property type="project" value="InterPro"/>
</dbReference>
<dbReference type="SMART" id="SM00862">
    <property type="entry name" value="Trans_reg_C"/>
    <property type="match status" value="1"/>
</dbReference>
<evidence type="ECO:0000256" key="2">
    <source>
        <dbReference type="PROSITE-ProRule" id="PRU01091"/>
    </source>
</evidence>
<dbReference type="GO" id="GO:0003677">
    <property type="term" value="F:DNA binding"/>
    <property type="evidence" value="ECO:0007669"/>
    <property type="project" value="UniProtKB-UniRule"/>
</dbReference>
<dbReference type="Gene3D" id="1.10.10.10">
    <property type="entry name" value="Winged helix-like DNA-binding domain superfamily/Winged helix DNA-binding domain"/>
    <property type="match status" value="1"/>
</dbReference>
<dbReference type="InterPro" id="IPR036388">
    <property type="entry name" value="WH-like_DNA-bd_sf"/>
</dbReference>
<dbReference type="HOGENOM" id="CLU_1325785_0_0_9"/>
<dbReference type="Pfam" id="PF00486">
    <property type="entry name" value="Trans_reg_C"/>
    <property type="match status" value="1"/>
</dbReference>
<dbReference type="PROSITE" id="PS51755">
    <property type="entry name" value="OMPR_PHOB"/>
    <property type="match status" value="1"/>
</dbReference>
<protein>
    <submittedName>
        <fullName evidence="4">Transcriptional regulator domain-containing protein</fullName>
    </submittedName>
</protein>
<evidence type="ECO:0000313" key="5">
    <source>
        <dbReference type="Proteomes" id="UP000005439"/>
    </source>
</evidence>
<dbReference type="PATRIC" id="fig|679936.5.peg.2811"/>
<keyword evidence="5" id="KW-1185">Reference proteome</keyword>
<dbReference type="InterPro" id="IPR001867">
    <property type="entry name" value="OmpR/PhoB-type_DNA-bd"/>
</dbReference>
<proteinExistence type="predicted"/>
<sequence length="207" mass="22912">MASRVRVGIFAPEGFRPWISGQLAGCEVLTLHTVNQVLEGLSQHTVDYLVIDPAVLEDPRWLSVVIYTAVSEEVPTMMVTDYLSPLAVWVTPAQLDHMIPFTAGNPCTELSLAEQRVWHHGQEIRLPTRVFQLLAVLVMAGKPLMTAEAINEAASGWGWQPWSDSHLRTGIHHLRQVLGEGHIQTVRSVGYQFIPCADGWDLLDGAS</sequence>
<gene>
    <name evidence="4" type="ordered locus">Sulac_2717</name>
</gene>
<reference evidence="5" key="1">
    <citation type="submission" date="2011-12" db="EMBL/GenBank/DDBJ databases">
        <title>The complete genome of chromosome of Sulfobacillus acidophilus DSM 10332.</title>
        <authorList>
            <person name="Lucas S."/>
            <person name="Han J."/>
            <person name="Lapidus A."/>
            <person name="Bruce D."/>
            <person name="Goodwin L."/>
            <person name="Pitluck S."/>
            <person name="Peters L."/>
            <person name="Kyrpides N."/>
            <person name="Mavromatis K."/>
            <person name="Ivanova N."/>
            <person name="Mikhailova N."/>
            <person name="Chertkov O."/>
            <person name="Saunders E."/>
            <person name="Detter J.C."/>
            <person name="Tapia R."/>
            <person name="Han C."/>
            <person name="Land M."/>
            <person name="Hauser L."/>
            <person name="Markowitz V."/>
            <person name="Cheng J.-F."/>
            <person name="Hugenholtz P."/>
            <person name="Woyke T."/>
            <person name="Wu D."/>
            <person name="Pukall R."/>
            <person name="Gehrich-Schroeter G."/>
            <person name="Schneider S."/>
            <person name="Klenk H.-P."/>
            <person name="Eisen J.A."/>
        </authorList>
    </citation>
    <scope>NUCLEOTIDE SEQUENCE [LARGE SCALE GENOMIC DNA]</scope>
    <source>
        <strain evidence="5">ATCC 700253 / DSM 10332 / NAL</strain>
    </source>
</reference>
<dbReference type="GO" id="GO:0000160">
    <property type="term" value="P:phosphorelay signal transduction system"/>
    <property type="evidence" value="ECO:0007669"/>
    <property type="project" value="InterPro"/>
</dbReference>
<dbReference type="SUPFAM" id="SSF46894">
    <property type="entry name" value="C-terminal effector domain of the bipartite response regulators"/>
    <property type="match status" value="1"/>
</dbReference>
<evidence type="ECO:0000313" key="4">
    <source>
        <dbReference type="EMBL" id="AEW06179.1"/>
    </source>
</evidence>
<organism evidence="4 5">
    <name type="scientific">Sulfobacillus acidophilus (strain ATCC 700253 / DSM 10332 / NAL)</name>
    <dbReference type="NCBI Taxonomy" id="679936"/>
    <lineage>
        <taxon>Bacteria</taxon>
        <taxon>Bacillati</taxon>
        <taxon>Bacillota</taxon>
        <taxon>Clostridia</taxon>
        <taxon>Eubacteriales</taxon>
        <taxon>Clostridiales Family XVII. Incertae Sedis</taxon>
        <taxon>Sulfobacillus</taxon>
    </lineage>
</organism>
<evidence type="ECO:0000256" key="1">
    <source>
        <dbReference type="ARBA" id="ARBA00023125"/>
    </source>
</evidence>
<dbReference type="Proteomes" id="UP000005439">
    <property type="component" value="Chromosome"/>
</dbReference>
<dbReference type="STRING" id="679936.Sulac_2717"/>
<dbReference type="EMBL" id="CP003179">
    <property type="protein sequence ID" value="AEW06179.1"/>
    <property type="molecule type" value="Genomic_DNA"/>
</dbReference>
<evidence type="ECO:0000259" key="3">
    <source>
        <dbReference type="PROSITE" id="PS51755"/>
    </source>
</evidence>
<dbReference type="InterPro" id="IPR016032">
    <property type="entry name" value="Sig_transdc_resp-reg_C-effctor"/>
</dbReference>
<reference evidence="4 5" key="2">
    <citation type="journal article" date="2012" name="Stand. Genomic Sci.">
        <title>Complete genome sequence of the moderately thermophilic mineral-sulfide-oxidizing firmicute Sulfobacillus acidophilus type strain (NAL(T)).</title>
        <authorList>
            <person name="Anderson I."/>
            <person name="Chertkov O."/>
            <person name="Chen A."/>
            <person name="Saunders E."/>
            <person name="Lapidus A."/>
            <person name="Nolan M."/>
            <person name="Lucas S."/>
            <person name="Hammon N."/>
            <person name="Deshpande S."/>
            <person name="Cheng J.F."/>
            <person name="Han C."/>
            <person name="Tapia R."/>
            <person name="Goodwin L.A."/>
            <person name="Pitluck S."/>
            <person name="Liolios K."/>
            <person name="Pagani I."/>
            <person name="Ivanova N."/>
            <person name="Mikhailova N."/>
            <person name="Pati A."/>
            <person name="Palaniappan K."/>
            <person name="Land M."/>
            <person name="Pan C."/>
            <person name="Rohde M."/>
            <person name="Pukall R."/>
            <person name="Goker M."/>
            <person name="Detter J.C."/>
            <person name="Woyke T."/>
            <person name="Bristow J."/>
            <person name="Eisen J.A."/>
            <person name="Markowitz V."/>
            <person name="Hugenholtz P."/>
            <person name="Kyrpides N.C."/>
            <person name="Klenk H.P."/>
            <person name="Mavromatis K."/>
        </authorList>
    </citation>
    <scope>NUCLEOTIDE SEQUENCE [LARGE SCALE GENOMIC DNA]</scope>
    <source>
        <strain evidence="5">ATCC 700253 / DSM 10332 / NAL</strain>
    </source>
</reference>
<keyword evidence="1 2" id="KW-0238">DNA-binding</keyword>
<dbReference type="CDD" id="cd00383">
    <property type="entry name" value="trans_reg_C"/>
    <property type="match status" value="1"/>
</dbReference>
<feature type="domain" description="OmpR/PhoB-type" evidence="3">
    <location>
        <begin position="98"/>
        <end position="195"/>
    </location>
</feature>
<dbReference type="KEGG" id="sap:Sulac_2717"/>
<dbReference type="AlphaFoldDB" id="G8TXX3"/>
<name>G8TXX3_SULAD</name>
<feature type="DNA-binding region" description="OmpR/PhoB-type" evidence="2">
    <location>
        <begin position="98"/>
        <end position="195"/>
    </location>
</feature>